<feature type="compositionally biased region" description="Low complexity" evidence="1">
    <location>
        <begin position="72"/>
        <end position="84"/>
    </location>
</feature>
<dbReference type="Proteomes" id="UP001139682">
    <property type="component" value="Unassembled WGS sequence"/>
</dbReference>
<sequence>MNATISTQRIHASCALSIALLISGTTVASHRVDLAPGEAYRNGYEEMTPLRDDCTGRAGARIITFDHGTRQAAPVCSSSSQSAPPSTPPVRLAQPLSGRQSLRSGEPIRYSF</sequence>
<dbReference type="AlphaFoldDB" id="A0A9X1W588"/>
<evidence type="ECO:0000313" key="3">
    <source>
        <dbReference type="Proteomes" id="UP001139682"/>
    </source>
</evidence>
<organism evidence="2 3">
    <name type="scientific">Stutzerimonas marianensis</name>
    <dbReference type="NCBI Taxonomy" id="2929513"/>
    <lineage>
        <taxon>Bacteria</taxon>
        <taxon>Pseudomonadati</taxon>
        <taxon>Pseudomonadota</taxon>
        <taxon>Gammaproteobacteria</taxon>
        <taxon>Pseudomonadales</taxon>
        <taxon>Pseudomonadaceae</taxon>
        <taxon>Stutzerimonas</taxon>
    </lineage>
</organism>
<feature type="region of interest" description="Disordered" evidence="1">
    <location>
        <begin position="70"/>
        <end position="112"/>
    </location>
</feature>
<dbReference type="EMBL" id="JALGRD010000007">
    <property type="protein sequence ID" value="MCJ0974520.1"/>
    <property type="molecule type" value="Genomic_DNA"/>
</dbReference>
<evidence type="ECO:0000256" key="1">
    <source>
        <dbReference type="SAM" id="MobiDB-lite"/>
    </source>
</evidence>
<gene>
    <name evidence="2" type="ORF">MST27_14175</name>
</gene>
<dbReference type="RefSeq" id="WP_243606590.1">
    <property type="nucleotide sequence ID" value="NZ_JALGRD010000007.1"/>
</dbReference>
<keyword evidence="3" id="KW-1185">Reference proteome</keyword>
<reference evidence="2" key="1">
    <citation type="submission" date="2022-03" db="EMBL/GenBank/DDBJ databases">
        <title>Pseudomonas marianensis sp. nov., a marine bacterium isolated from deep-sea sediments of the Mariana Trench.</title>
        <authorList>
            <person name="Wei Y."/>
        </authorList>
    </citation>
    <scope>NUCLEOTIDE SEQUENCE</scope>
    <source>
        <strain evidence="2">PS1</strain>
    </source>
</reference>
<comment type="caution">
    <text evidence="2">The sequence shown here is derived from an EMBL/GenBank/DDBJ whole genome shotgun (WGS) entry which is preliminary data.</text>
</comment>
<protein>
    <submittedName>
        <fullName evidence="2">Uncharacterized protein</fullName>
    </submittedName>
</protein>
<evidence type="ECO:0000313" key="2">
    <source>
        <dbReference type="EMBL" id="MCJ0974520.1"/>
    </source>
</evidence>
<proteinExistence type="predicted"/>
<name>A0A9X1W588_9GAMM</name>
<accession>A0A9X1W588</accession>